<name>A0A1G9YND9_9FIRM</name>
<dbReference type="EMBL" id="FNID01000011">
    <property type="protein sequence ID" value="SDN10614.1"/>
    <property type="molecule type" value="Genomic_DNA"/>
</dbReference>
<evidence type="ECO:0000313" key="1">
    <source>
        <dbReference type="EMBL" id="SDN10614.1"/>
    </source>
</evidence>
<keyword evidence="2" id="KW-1185">Reference proteome</keyword>
<evidence type="ECO:0000313" key="2">
    <source>
        <dbReference type="Proteomes" id="UP000199182"/>
    </source>
</evidence>
<organism evidence="1 2">
    <name type="scientific">Acetanaerobacterium elongatum</name>
    <dbReference type="NCBI Taxonomy" id="258515"/>
    <lineage>
        <taxon>Bacteria</taxon>
        <taxon>Bacillati</taxon>
        <taxon>Bacillota</taxon>
        <taxon>Clostridia</taxon>
        <taxon>Eubacteriales</taxon>
        <taxon>Oscillospiraceae</taxon>
        <taxon>Acetanaerobacterium</taxon>
    </lineage>
</organism>
<gene>
    <name evidence="1" type="ORF">SAMN05192585_11159</name>
</gene>
<dbReference type="AlphaFoldDB" id="A0A1G9YND9"/>
<dbReference type="Proteomes" id="UP000199182">
    <property type="component" value="Unassembled WGS sequence"/>
</dbReference>
<accession>A0A1G9YND9</accession>
<sequence>MSTIKEISIRCAVCGIESKQAILTSYSLFGEPDLDFRPAPMLRSTMKYWLMECPNCGYVAKNLRRWPWAAKKTLRQIYSGLDANLPFSAHAFYKRALYCEHVRHTTGALRAYLYAAWACDDAEDDIHAMAMRLKCLELAQKKLHCCRRSKWRKHMQLIADLLRRTQNIAALRAMDTNDRRLDYTTRELLIYQKALAEKHDFSAHNRAEIDLEPFDNFYERKSSDGLDPSYELEADLAQALSMHPADRTEALERLDFLRPHELNLPYHAYDAVLRQHRGLPVSTDNPYDVEDIAKVVNSEFLDMMETFAVPHSMVRERVTLQNKT</sequence>
<proteinExistence type="predicted"/>
<dbReference type="STRING" id="258515.SAMN05192585_11159"/>
<dbReference type="RefSeq" id="WP_143008050.1">
    <property type="nucleotide sequence ID" value="NZ_FNID01000011.1"/>
</dbReference>
<protein>
    <submittedName>
        <fullName evidence="1">Uncharacterized protein</fullName>
    </submittedName>
</protein>
<dbReference type="OrthoDB" id="9780343at2"/>
<reference evidence="1 2" key="1">
    <citation type="submission" date="2016-10" db="EMBL/GenBank/DDBJ databases">
        <authorList>
            <person name="de Groot N.N."/>
        </authorList>
    </citation>
    <scope>NUCLEOTIDE SEQUENCE [LARGE SCALE GENOMIC DNA]</scope>
    <source>
        <strain evidence="1 2">CGMCC 1.5012</strain>
    </source>
</reference>